<protein>
    <submittedName>
        <fullName evidence="6">Transcriptional regulator</fullName>
    </submittedName>
</protein>
<name>A0A8J3WSE7_9ACTN</name>
<dbReference type="InterPro" id="IPR036388">
    <property type="entry name" value="WH-like_DNA-bd_sf"/>
</dbReference>
<dbReference type="Pfam" id="PF03861">
    <property type="entry name" value="ANTAR"/>
    <property type="match status" value="1"/>
</dbReference>
<evidence type="ECO:0000256" key="3">
    <source>
        <dbReference type="ARBA" id="ARBA00023015"/>
    </source>
</evidence>
<gene>
    <name evidence="6" type="ORF">Pta02_22890</name>
</gene>
<dbReference type="Proteomes" id="UP000634476">
    <property type="component" value="Unassembled WGS sequence"/>
</dbReference>
<dbReference type="PIRSF" id="PIRSF036625">
    <property type="entry name" value="GAF_ANTAR"/>
    <property type="match status" value="1"/>
</dbReference>
<organism evidence="6 7">
    <name type="scientific">Planobispora takensis</name>
    <dbReference type="NCBI Taxonomy" id="1367882"/>
    <lineage>
        <taxon>Bacteria</taxon>
        <taxon>Bacillati</taxon>
        <taxon>Actinomycetota</taxon>
        <taxon>Actinomycetes</taxon>
        <taxon>Streptosporangiales</taxon>
        <taxon>Streptosporangiaceae</taxon>
        <taxon>Planobispora</taxon>
    </lineage>
</organism>
<dbReference type="GO" id="GO:0003723">
    <property type="term" value="F:RNA binding"/>
    <property type="evidence" value="ECO:0007669"/>
    <property type="project" value="InterPro"/>
</dbReference>
<dbReference type="InterPro" id="IPR003018">
    <property type="entry name" value="GAF"/>
</dbReference>
<dbReference type="SUPFAM" id="SSF55781">
    <property type="entry name" value="GAF domain-like"/>
    <property type="match status" value="1"/>
</dbReference>
<keyword evidence="4" id="KW-0804">Transcription</keyword>
<evidence type="ECO:0000313" key="6">
    <source>
        <dbReference type="EMBL" id="GII00281.1"/>
    </source>
</evidence>
<keyword evidence="1" id="KW-0808">Transferase</keyword>
<keyword evidence="2" id="KW-0418">Kinase</keyword>
<dbReference type="InterPro" id="IPR029016">
    <property type="entry name" value="GAF-like_dom_sf"/>
</dbReference>
<keyword evidence="7" id="KW-1185">Reference proteome</keyword>
<feature type="domain" description="ANTAR" evidence="5">
    <location>
        <begin position="179"/>
        <end position="240"/>
    </location>
</feature>
<dbReference type="InterPro" id="IPR005561">
    <property type="entry name" value="ANTAR"/>
</dbReference>
<evidence type="ECO:0000256" key="1">
    <source>
        <dbReference type="ARBA" id="ARBA00022679"/>
    </source>
</evidence>
<sequence>MASAAVDGMRETLPPERRMGRIFVELADTLTDDFDIMDYLDNLACHGAEVPGVSACAVLLADPVGPLSIVAASSESARAVGVNQLRHQEGPSLQAYQTCAPVCCTDLKAALPRWPHYAPVALAAGFAAVHAFPLCWQGQAVGAFSLLRAAAGRLDVPAAERAGDLAEAAAIGLLHRRTVRHHESLTRQLQVALNSRVLIEQAKGMLAGYLRLTPDQAFTLMRDYARAHHLKLTALSRALLHGEITLPAPSRE</sequence>
<evidence type="ECO:0000313" key="7">
    <source>
        <dbReference type="Proteomes" id="UP000634476"/>
    </source>
</evidence>
<dbReference type="InterPro" id="IPR012074">
    <property type="entry name" value="GAF_ANTAR"/>
</dbReference>
<evidence type="ECO:0000259" key="5">
    <source>
        <dbReference type="PROSITE" id="PS50921"/>
    </source>
</evidence>
<dbReference type="Gene3D" id="3.30.450.40">
    <property type="match status" value="1"/>
</dbReference>
<evidence type="ECO:0000256" key="2">
    <source>
        <dbReference type="ARBA" id="ARBA00022777"/>
    </source>
</evidence>
<dbReference type="PROSITE" id="PS50921">
    <property type="entry name" value="ANTAR"/>
    <property type="match status" value="1"/>
</dbReference>
<dbReference type="SUPFAM" id="SSF52172">
    <property type="entry name" value="CheY-like"/>
    <property type="match status" value="1"/>
</dbReference>
<dbReference type="EMBL" id="BOOK01000014">
    <property type="protein sequence ID" value="GII00281.1"/>
    <property type="molecule type" value="Genomic_DNA"/>
</dbReference>
<dbReference type="SMART" id="SM01012">
    <property type="entry name" value="ANTAR"/>
    <property type="match status" value="1"/>
</dbReference>
<comment type="caution">
    <text evidence="6">The sequence shown here is derived from an EMBL/GenBank/DDBJ whole genome shotgun (WGS) entry which is preliminary data.</text>
</comment>
<dbReference type="AlphaFoldDB" id="A0A8J3WSE7"/>
<reference evidence="6" key="1">
    <citation type="submission" date="2021-01" db="EMBL/GenBank/DDBJ databases">
        <title>Whole genome shotgun sequence of Planobispora takensis NBRC 109077.</title>
        <authorList>
            <person name="Komaki H."/>
            <person name="Tamura T."/>
        </authorList>
    </citation>
    <scope>NUCLEOTIDE SEQUENCE</scope>
    <source>
        <strain evidence="6">NBRC 109077</strain>
    </source>
</reference>
<proteinExistence type="predicted"/>
<accession>A0A8J3WSE7</accession>
<dbReference type="GO" id="GO:0016301">
    <property type="term" value="F:kinase activity"/>
    <property type="evidence" value="ECO:0007669"/>
    <property type="project" value="UniProtKB-KW"/>
</dbReference>
<keyword evidence="3" id="KW-0805">Transcription regulation</keyword>
<dbReference type="InterPro" id="IPR011006">
    <property type="entry name" value="CheY-like_superfamily"/>
</dbReference>
<dbReference type="Gene3D" id="1.10.10.10">
    <property type="entry name" value="Winged helix-like DNA-binding domain superfamily/Winged helix DNA-binding domain"/>
    <property type="match status" value="1"/>
</dbReference>
<evidence type="ECO:0000256" key="4">
    <source>
        <dbReference type="ARBA" id="ARBA00023163"/>
    </source>
</evidence>
<dbReference type="Pfam" id="PF13185">
    <property type="entry name" value="GAF_2"/>
    <property type="match status" value="1"/>
</dbReference>